<feature type="domain" description="HTH lysR-type" evidence="5">
    <location>
        <begin position="14"/>
        <end position="67"/>
    </location>
</feature>
<dbReference type="InterPro" id="IPR036390">
    <property type="entry name" value="WH_DNA-bd_sf"/>
</dbReference>
<dbReference type="GO" id="GO:0003700">
    <property type="term" value="F:DNA-binding transcription factor activity"/>
    <property type="evidence" value="ECO:0007669"/>
    <property type="project" value="InterPro"/>
</dbReference>
<comment type="similarity">
    <text evidence="1">Belongs to the LysR transcriptional regulatory family.</text>
</comment>
<dbReference type="GO" id="GO:0032993">
    <property type="term" value="C:protein-DNA complex"/>
    <property type="evidence" value="ECO:0007669"/>
    <property type="project" value="TreeGrafter"/>
</dbReference>
<dbReference type="AlphaFoldDB" id="A6YFR0"/>
<keyword evidence="6" id="KW-0614">Plasmid</keyword>
<dbReference type="PANTHER" id="PTHR30346:SF28">
    <property type="entry name" value="HTH-TYPE TRANSCRIPTIONAL REGULATOR CYNR"/>
    <property type="match status" value="1"/>
</dbReference>
<dbReference type="RefSeq" id="WP_012311436.1">
    <property type="nucleotide sequence ID" value="NC_010492.1"/>
</dbReference>
<name>A6YFR0_9MICC</name>
<geneLocation type="plasmid" evidence="6">
    <name>pChr15</name>
</geneLocation>
<protein>
    <submittedName>
        <fullName evidence="6">Putative LysR transcriptional regulator</fullName>
    </submittedName>
</protein>
<dbReference type="InterPro" id="IPR000847">
    <property type="entry name" value="LysR_HTH_N"/>
</dbReference>
<dbReference type="EMBL" id="EF495212">
    <property type="protein sequence ID" value="ABR67071.1"/>
    <property type="molecule type" value="Genomic_DNA"/>
</dbReference>
<dbReference type="InterPro" id="IPR005119">
    <property type="entry name" value="LysR_subst-bd"/>
</dbReference>
<dbReference type="Gene3D" id="1.10.10.10">
    <property type="entry name" value="Winged helix-like DNA-binding domain superfamily/Winged helix DNA-binding domain"/>
    <property type="match status" value="1"/>
</dbReference>
<dbReference type="InterPro" id="IPR036388">
    <property type="entry name" value="WH-like_DNA-bd_sf"/>
</dbReference>
<dbReference type="GO" id="GO:0003677">
    <property type="term" value="F:DNA binding"/>
    <property type="evidence" value="ECO:0007669"/>
    <property type="project" value="UniProtKB-KW"/>
</dbReference>
<reference evidence="6" key="1">
    <citation type="journal article" date="2008" name="Plasmid">
        <title>Comparative analysis of eight Arthrobacter plasmids.</title>
        <authorList>
            <person name="Jerke K."/>
            <person name="Nakatsu C.H."/>
            <person name="Beasley F."/>
            <person name="Konopka A."/>
        </authorList>
    </citation>
    <scope>NUCLEOTIDE SEQUENCE</scope>
    <source>
        <strain evidence="6">Chr15</strain>
        <plasmid evidence="6">pChr15</plasmid>
    </source>
</reference>
<dbReference type="SUPFAM" id="SSF53850">
    <property type="entry name" value="Periplasmic binding protein-like II"/>
    <property type="match status" value="1"/>
</dbReference>
<dbReference type="Gene3D" id="3.40.190.10">
    <property type="entry name" value="Periplasmic binding protein-like II"/>
    <property type="match status" value="2"/>
</dbReference>
<keyword evidence="4" id="KW-0804">Transcription</keyword>
<evidence type="ECO:0000256" key="3">
    <source>
        <dbReference type="ARBA" id="ARBA00023125"/>
    </source>
</evidence>
<keyword evidence="2" id="KW-0805">Transcription regulation</keyword>
<sequence length="298" mass="32016">MDDQMRQVALVAPQLAAFAEVARQGHVTGAAEALGMPQSSVTRRVQALEDGLGRQLLARVGRGVELTSSGRALSDRLQGPLRALEEALAAVAQEADPEAGTVRFGFPLTMGPVTVPRLLARFREEAPRVRLVLRQAHASELLDGLDRGELDLAVVIPPGPAVPHAVLGVQEIIAMLPESHRLAGQASIPLEELRSEQFIANPTSYHLRQLTEEWCEEAGFVPAIALEITEFSTVHAFVSQGQGVALMPPSESPVPGIRQIPLEGASRHRVIGLVETPSGLTRPAARLRDHLLARFSEA</sequence>
<accession>A6YFR0</accession>
<organism evidence="6">
    <name type="scientific">Arthrobacter sp. Chr15</name>
    <dbReference type="NCBI Taxonomy" id="447032"/>
    <lineage>
        <taxon>Bacteria</taxon>
        <taxon>Bacillati</taxon>
        <taxon>Actinomycetota</taxon>
        <taxon>Actinomycetes</taxon>
        <taxon>Micrococcales</taxon>
        <taxon>Micrococcaceae</taxon>
        <taxon>Arthrobacter</taxon>
    </lineage>
</organism>
<evidence type="ECO:0000256" key="4">
    <source>
        <dbReference type="ARBA" id="ARBA00023163"/>
    </source>
</evidence>
<dbReference type="PROSITE" id="PS50931">
    <property type="entry name" value="HTH_LYSR"/>
    <property type="match status" value="1"/>
</dbReference>
<dbReference type="PRINTS" id="PR00039">
    <property type="entry name" value="HTHLYSR"/>
</dbReference>
<dbReference type="Pfam" id="PF03466">
    <property type="entry name" value="LysR_substrate"/>
    <property type="match status" value="1"/>
</dbReference>
<evidence type="ECO:0000256" key="2">
    <source>
        <dbReference type="ARBA" id="ARBA00023015"/>
    </source>
</evidence>
<proteinExistence type="inferred from homology"/>
<dbReference type="PANTHER" id="PTHR30346">
    <property type="entry name" value="TRANSCRIPTIONAL DUAL REGULATOR HCAR-RELATED"/>
    <property type="match status" value="1"/>
</dbReference>
<dbReference type="FunFam" id="1.10.10.10:FF:000001">
    <property type="entry name" value="LysR family transcriptional regulator"/>
    <property type="match status" value="1"/>
</dbReference>
<evidence type="ECO:0000259" key="5">
    <source>
        <dbReference type="PROSITE" id="PS50931"/>
    </source>
</evidence>
<dbReference type="SUPFAM" id="SSF46785">
    <property type="entry name" value="Winged helix' DNA-binding domain"/>
    <property type="match status" value="1"/>
</dbReference>
<evidence type="ECO:0000256" key="1">
    <source>
        <dbReference type="ARBA" id="ARBA00009437"/>
    </source>
</evidence>
<keyword evidence="3" id="KW-0238">DNA-binding</keyword>
<evidence type="ECO:0000313" key="6">
    <source>
        <dbReference type="EMBL" id="ABR67071.1"/>
    </source>
</evidence>
<dbReference type="Pfam" id="PF00126">
    <property type="entry name" value="HTH_1"/>
    <property type="match status" value="1"/>
</dbReference>